<name>A0ABV5ITC8_9ACTN</name>
<dbReference type="Pfam" id="PF00296">
    <property type="entry name" value="Bac_luciferase"/>
    <property type="match status" value="1"/>
</dbReference>
<dbReference type="InterPro" id="IPR036661">
    <property type="entry name" value="Luciferase-like_sf"/>
</dbReference>
<keyword evidence="1" id="KW-0560">Oxidoreductase</keyword>
<dbReference type="InterPro" id="IPR011251">
    <property type="entry name" value="Luciferase-like_dom"/>
</dbReference>
<evidence type="ECO:0000256" key="1">
    <source>
        <dbReference type="ARBA" id="ARBA00023002"/>
    </source>
</evidence>
<sequence length="332" mass="34523">MTRTDRPALGLVLGSSQSPGDILTAAAAAERAGLDELWLGEDYFYTGAFATAATLLATTRLPVGVGIVPATTRHPAVTAMEIATLAGLHPGRVRAGIGLGVPDWLDAMELRPRSPLGAVRDTLRGLRTLLRGDPLSGEFASFTAHDITLEHPPVTPPPLYAGVGGPKALRLSAAEADGTVLSVLAGPDYVRWACEQLAAGGADAGHRVVVYALCMVDDDRDAARAALRELFGLYLLSGPRNPMSEVQGLADQAETLAARGIEAAIPDIPDEWIDRLAVVGTPGDCARRLADLAEAGADAVALAFPPDQPIDRIVGRLSADVIPLLGTMAGAR</sequence>
<dbReference type="PANTHER" id="PTHR43244">
    <property type="match status" value="1"/>
</dbReference>
<dbReference type="Proteomes" id="UP001589647">
    <property type="component" value="Unassembled WGS sequence"/>
</dbReference>
<organism evidence="3 4">
    <name type="scientific">Nonomuraea spiralis</name>
    <dbReference type="NCBI Taxonomy" id="46182"/>
    <lineage>
        <taxon>Bacteria</taxon>
        <taxon>Bacillati</taxon>
        <taxon>Actinomycetota</taxon>
        <taxon>Actinomycetes</taxon>
        <taxon>Streptosporangiales</taxon>
        <taxon>Streptosporangiaceae</taxon>
        <taxon>Nonomuraea</taxon>
    </lineage>
</organism>
<dbReference type="SUPFAM" id="SSF51679">
    <property type="entry name" value="Bacterial luciferase-like"/>
    <property type="match status" value="1"/>
</dbReference>
<dbReference type="RefSeq" id="WP_189652680.1">
    <property type="nucleotide sequence ID" value="NZ_BMRC01000030.1"/>
</dbReference>
<protein>
    <submittedName>
        <fullName evidence="3">LLM class flavin-dependent oxidoreductase</fullName>
    </submittedName>
</protein>
<feature type="domain" description="Luciferase-like" evidence="2">
    <location>
        <begin position="15"/>
        <end position="298"/>
    </location>
</feature>
<dbReference type="Gene3D" id="3.20.20.30">
    <property type="entry name" value="Luciferase-like domain"/>
    <property type="match status" value="1"/>
</dbReference>
<dbReference type="InterPro" id="IPR050564">
    <property type="entry name" value="F420-G6PD/mer"/>
</dbReference>
<dbReference type="CDD" id="cd01097">
    <property type="entry name" value="Tetrahydromethanopterin_reductase"/>
    <property type="match status" value="1"/>
</dbReference>
<accession>A0ABV5ITC8</accession>
<comment type="caution">
    <text evidence="3">The sequence shown here is derived from an EMBL/GenBank/DDBJ whole genome shotgun (WGS) entry which is preliminary data.</text>
</comment>
<evidence type="ECO:0000313" key="4">
    <source>
        <dbReference type="Proteomes" id="UP001589647"/>
    </source>
</evidence>
<dbReference type="EMBL" id="JBHMEI010000066">
    <property type="protein sequence ID" value="MFB9207803.1"/>
    <property type="molecule type" value="Genomic_DNA"/>
</dbReference>
<keyword evidence="4" id="KW-1185">Reference proteome</keyword>
<proteinExistence type="predicted"/>
<gene>
    <name evidence="3" type="ORF">ACFFV7_41935</name>
</gene>
<evidence type="ECO:0000259" key="2">
    <source>
        <dbReference type="Pfam" id="PF00296"/>
    </source>
</evidence>
<evidence type="ECO:0000313" key="3">
    <source>
        <dbReference type="EMBL" id="MFB9207803.1"/>
    </source>
</evidence>
<reference evidence="3 4" key="1">
    <citation type="submission" date="2024-09" db="EMBL/GenBank/DDBJ databases">
        <authorList>
            <person name="Sun Q."/>
            <person name="Mori K."/>
        </authorList>
    </citation>
    <scope>NUCLEOTIDE SEQUENCE [LARGE SCALE GENOMIC DNA]</scope>
    <source>
        <strain evidence="3 4">CCM 3426</strain>
    </source>
</reference>
<dbReference type="PANTHER" id="PTHR43244:SF1">
    <property type="entry name" value="5,10-METHYLENETETRAHYDROMETHANOPTERIN REDUCTASE"/>
    <property type="match status" value="1"/>
</dbReference>